<evidence type="ECO:0000313" key="8">
    <source>
        <dbReference type="Proteomes" id="UP000527616"/>
    </source>
</evidence>
<dbReference type="GO" id="GO:0046943">
    <property type="term" value="F:carboxylic acid transmembrane transporter activity"/>
    <property type="evidence" value="ECO:0007669"/>
    <property type="project" value="TreeGrafter"/>
</dbReference>
<dbReference type="EMBL" id="JACBZS010000001">
    <property type="protein sequence ID" value="NYI70997.1"/>
    <property type="molecule type" value="Genomic_DNA"/>
</dbReference>
<proteinExistence type="predicted"/>
<keyword evidence="8" id="KW-1185">Reference proteome</keyword>
<dbReference type="Pfam" id="PF07690">
    <property type="entry name" value="MFS_1"/>
    <property type="match status" value="1"/>
</dbReference>
<reference evidence="7 8" key="1">
    <citation type="submission" date="2020-07" db="EMBL/GenBank/DDBJ databases">
        <title>Sequencing the genomes of 1000 actinobacteria strains.</title>
        <authorList>
            <person name="Klenk H.-P."/>
        </authorList>
    </citation>
    <scope>NUCLEOTIDE SEQUENCE [LARGE SCALE GENOMIC DNA]</scope>
    <source>
        <strain evidence="7 8">DSM 103164</strain>
    </source>
</reference>
<dbReference type="PROSITE" id="PS50850">
    <property type="entry name" value="MFS"/>
    <property type="match status" value="1"/>
</dbReference>
<keyword evidence="4 5" id="KW-0472">Membrane</keyword>
<gene>
    <name evidence="7" type="ORF">GGQ54_001557</name>
</gene>
<sequence length="462" mass="48719">MTASRMAPPLNPNLRKVSGREVRGATTIAFVAWTIAVYDFILFGTLLPRIQESFGWDTSFALLVSTLVSLGTGLMVLVVGPLIDRFGRRRGMIVSIAGTAMSSAATAAVQGVGSLVAVRSISGVGLAESSINATYLNELYSQSEDEKVRRNKGFVYSFVQAGWPVGALVAAAFVAGVTAIWGPGSWRTAFLLATIPAVLTAILCRRLRESPQYQVMSTARRLRAAGETTRSRDLLTSAGLAPTTRTPLVEIFRGPLLRNTVFLSLAWIFNYFGLQVFSVLGTTVLETGKGLSAGTTLALVVASNVVGAMGYVFFGWAGDRWGRRRVISTGWIASGAVFAALLLGPSDPVFVLATYMAGLFLMLGPYSALMFFQTECFDAACRGTGSAFAYAMSQPGAVIGGLLLAALTASMLPFSIAAALVGALGLALSGLFILGARPVRPSGDDWREAVDAPGSVHRGTIS</sequence>
<protein>
    <submittedName>
        <fullName evidence="7">MFS family permease</fullName>
    </submittedName>
</protein>
<dbReference type="GO" id="GO:0005886">
    <property type="term" value="C:plasma membrane"/>
    <property type="evidence" value="ECO:0007669"/>
    <property type="project" value="UniProtKB-SubCell"/>
</dbReference>
<dbReference type="RefSeq" id="WP_218843771.1">
    <property type="nucleotide sequence ID" value="NZ_JACBZS010000001.1"/>
</dbReference>
<evidence type="ECO:0000256" key="3">
    <source>
        <dbReference type="ARBA" id="ARBA00022989"/>
    </source>
</evidence>
<feature type="transmembrane region" description="Helical" evidence="5">
    <location>
        <begin position="186"/>
        <end position="204"/>
    </location>
</feature>
<comment type="subcellular location">
    <subcellularLocation>
        <location evidence="1">Cell membrane</location>
        <topology evidence="1">Multi-pass membrane protein</topology>
    </subcellularLocation>
</comment>
<dbReference type="InterPro" id="IPR011701">
    <property type="entry name" value="MFS"/>
</dbReference>
<dbReference type="SUPFAM" id="SSF103473">
    <property type="entry name" value="MFS general substrate transporter"/>
    <property type="match status" value="1"/>
</dbReference>
<feature type="transmembrane region" description="Helical" evidence="5">
    <location>
        <begin position="326"/>
        <end position="343"/>
    </location>
</feature>
<name>A0A7Z0D8S3_9ACTN</name>
<dbReference type="AlphaFoldDB" id="A0A7Z0D8S3"/>
<feature type="transmembrane region" description="Helical" evidence="5">
    <location>
        <begin position="412"/>
        <end position="434"/>
    </location>
</feature>
<feature type="transmembrane region" description="Helical" evidence="5">
    <location>
        <begin position="59"/>
        <end position="83"/>
    </location>
</feature>
<dbReference type="PANTHER" id="PTHR23508">
    <property type="entry name" value="CARBOXYLIC ACID TRANSPORTER PROTEIN HOMOLOG"/>
    <property type="match status" value="1"/>
</dbReference>
<keyword evidence="3 5" id="KW-1133">Transmembrane helix</keyword>
<evidence type="ECO:0000256" key="1">
    <source>
        <dbReference type="ARBA" id="ARBA00004651"/>
    </source>
</evidence>
<feature type="transmembrane region" description="Helical" evidence="5">
    <location>
        <begin position="25"/>
        <end position="47"/>
    </location>
</feature>
<dbReference type="PROSITE" id="PS00216">
    <property type="entry name" value="SUGAR_TRANSPORT_1"/>
    <property type="match status" value="1"/>
</dbReference>
<feature type="transmembrane region" description="Helical" evidence="5">
    <location>
        <begin position="291"/>
        <end position="314"/>
    </location>
</feature>
<evidence type="ECO:0000256" key="4">
    <source>
        <dbReference type="ARBA" id="ARBA00023136"/>
    </source>
</evidence>
<evidence type="ECO:0000313" key="7">
    <source>
        <dbReference type="EMBL" id="NYI70997.1"/>
    </source>
</evidence>
<feature type="transmembrane region" description="Helical" evidence="5">
    <location>
        <begin position="261"/>
        <end position="285"/>
    </location>
</feature>
<dbReference type="Gene3D" id="1.20.1250.20">
    <property type="entry name" value="MFS general substrate transporter like domains"/>
    <property type="match status" value="1"/>
</dbReference>
<comment type="caution">
    <text evidence="7">The sequence shown here is derived from an EMBL/GenBank/DDBJ whole genome shotgun (WGS) entry which is preliminary data.</text>
</comment>
<evidence type="ECO:0000256" key="2">
    <source>
        <dbReference type="ARBA" id="ARBA00022692"/>
    </source>
</evidence>
<dbReference type="InterPro" id="IPR020846">
    <property type="entry name" value="MFS_dom"/>
</dbReference>
<accession>A0A7Z0D8S3</accession>
<dbReference type="PANTHER" id="PTHR23508:SF10">
    <property type="entry name" value="CARBOXYLIC ACID TRANSPORTER PROTEIN HOMOLOG"/>
    <property type="match status" value="1"/>
</dbReference>
<dbReference type="InterPro" id="IPR036259">
    <property type="entry name" value="MFS_trans_sf"/>
</dbReference>
<organism evidence="7 8">
    <name type="scientific">Naumannella cuiyingiana</name>
    <dbReference type="NCBI Taxonomy" id="1347891"/>
    <lineage>
        <taxon>Bacteria</taxon>
        <taxon>Bacillati</taxon>
        <taxon>Actinomycetota</taxon>
        <taxon>Actinomycetes</taxon>
        <taxon>Propionibacteriales</taxon>
        <taxon>Propionibacteriaceae</taxon>
        <taxon>Naumannella</taxon>
    </lineage>
</organism>
<evidence type="ECO:0000256" key="5">
    <source>
        <dbReference type="SAM" id="Phobius"/>
    </source>
</evidence>
<evidence type="ECO:0000259" key="6">
    <source>
        <dbReference type="PROSITE" id="PS50850"/>
    </source>
</evidence>
<feature type="transmembrane region" description="Helical" evidence="5">
    <location>
        <begin position="384"/>
        <end position="406"/>
    </location>
</feature>
<dbReference type="Proteomes" id="UP000527616">
    <property type="component" value="Unassembled WGS sequence"/>
</dbReference>
<feature type="transmembrane region" description="Helical" evidence="5">
    <location>
        <begin position="349"/>
        <end position="372"/>
    </location>
</feature>
<dbReference type="InterPro" id="IPR005829">
    <property type="entry name" value="Sugar_transporter_CS"/>
</dbReference>
<keyword evidence="2 5" id="KW-0812">Transmembrane</keyword>
<feature type="domain" description="Major facilitator superfamily (MFS) profile" evidence="6">
    <location>
        <begin position="25"/>
        <end position="441"/>
    </location>
</feature>
<feature type="transmembrane region" description="Helical" evidence="5">
    <location>
        <begin position="154"/>
        <end position="180"/>
    </location>
</feature>